<keyword evidence="2" id="KW-1185">Reference proteome</keyword>
<accession>A0A4S4KYH2</accession>
<protein>
    <submittedName>
        <fullName evidence="1">Uncharacterized protein</fullName>
    </submittedName>
</protein>
<dbReference type="Proteomes" id="UP000308199">
    <property type="component" value="Unassembled WGS sequence"/>
</dbReference>
<dbReference type="EMBL" id="SGPK01000401">
    <property type="protein sequence ID" value="THH03875.1"/>
    <property type="molecule type" value="Genomic_DNA"/>
</dbReference>
<reference evidence="1 2" key="1">
    <citation type="submission" date="2019-02" db="EMBL/GenBank/DDBJ databases">
        <title>Genome sequencing of the rare red list fungi Phellinidium pouzarii.</title>
        <authorList>
            <person name="Buettner E."/>
            <person name="Kellner H."/>
        </authorList>
    </citation>
    <scope>NUCLEOTIDE SEQUENCE [LARGE SCALE GENOMIC DNA]</scope>
    <source>
        <strain evidence="1 2">DSM 108285</strain>
    </source>
</reference>
<proteinExistence type="predicted"/>
<dbReference type="AlphaFoldDB" id="A0A4S4KYH2"/>
<feature type="non-terminal residue" evidence="1">
    <location>
        <position position="1"/>
    </location>
</feature>
<comment type="caution">
    <text evidence="1">The sequence shown here is derived from an EMBL/GenBank/DDBJ whole genome shotgun (WGS) entry which is preliminary data.</text>
</comment>
<gene>
    <name evidence="1" type="ORF">EW145_g5936</name>
</gene>
<name>A0A4S4KYH2_9AGAM</name>
<evidence type="ECO:0000313" key="2">
    <source>
        <dbReference type="Proteomes" id="UP000308199"/>
    </source>
</evidence>
<sequence length="117" mass="12150">RAQRTVRKGEKHMRRVERKMARLEAKMAKRGISGGMAAGIRTMVDGGMAGSRGMGMGMGAMFDARRDMGTGPGMGAGPGMGMAGMMKEMITNAAFSAIGGGGEGDGYYRLIIVDVAA</sequence>
<evidence type="ECO:0000313" key="1">
    <source>
        <dbReference type="EMBL" id="THH03875.1"/>
    </source>
</evidence>
<organism evidence="1 2">
    <name type="scientific">Phellinidium pouzarii</name>
    <dbReference type="NCBI Taxonomy" id="167371"/>
    <lineage>
        <taxon>Eukaryota</taxon>
        <taxon>Fungi</taxon>
        <taxon>Dikarya</taxon>
        <taxon>Basidiomycota</taxon>
        <taxon>Agaricomycotina</taxon>
        <taxon>Agaricomycetes</taxon>
        <taxon>Hymenochaetales</taxon>
        <taxon>Hymenochaetaceae</taxon>
        <taxon>Phellinidium</taxon>
    </lineage>
</organism>